<evidence type="ECO:0000256" key="1">
    <source>
        <dbReference type="SAM" id="SignalP"/>
    </source>
</evidence>
<gene>
    <name evidence="2" type="ORF">GCM10009431_13070</name>
</gene>
<reference evidence="2 3" key="1">
    <citation type="journal article" date="2019" name="Int. J. Syst. Evol. Microbiol.">
        <title>The Global Catalogue of Microorganisms (GCM) 10K type strain sequencing project: providing services to taxonomists for standard genome sequencing and annotation.</title>
        <authorList>
            <consortium name="The Broad Institute Genomics Platform"/>
            <consortium name="The Broad Institute Genome Sequencing Center for Infectious Disease"/>
            <person name="Wu L."/>
            <person name="Ma J."/>
        </authorList>
    </citation>
    <scope>NUCLEOTIDE SEQUENCE [LARGE SCALE GENOMIC DNA]</scope>
    <source>
        <strain evidence="2 3">JCM 15976</strain>
    </source>
</reference>
<dbReference type="EMBL" id="BAAAGF010000001">
    <property type="protein sequence ID" value="GAA0741692.1"/>
    <property type="molecule type" value="Genomic_DNA"/>
</dbReference>
<accession>A0ABN1JKK4</accession>
<dbReference type="RefSeq" id="WP_129758971.1">
    <property type="nucleotide sequence ID" value="NZ_BAAAGF010000001.1"/>
</dbReference>
<proteinExistence type="predicted"/>
<organism evidence="2 3">
    <name type="scientific">Gaetbulibacter jejuensis</name>
    <dbReference type="NCBI Taxonomy" id="584607"/>
    <lineage>
        <taxon>Bacteria</taxon>
        <taxon>Pseudomonadati</taxon>
        <taxon>Bacteroidota</taxon>
        <taxon>Flavobacteriia</taxon>
        <taxon>Flavobacteriales</taxon>
        <taxon>Flavobacteriaceae</taxon>
        <taxon>Gaetbulibacter</taxon>
    </lineage>
</organism>
<evidence type="ECO:0000313" key="3">
    <source>
        <dbReference type="Proteomes" id="UP001500736"/>
    </source>
</evidence>
<dbReference type="Proteomes" id="UP001500736">
    <property type="component" value="Unassembled WGS sequence"/>
</dbReference>
<keyword evidence="1" id="KW-0732">Signal</keyword>
<comment type="caution">
    <text evidence="2">The sequence shown here is derived from an EMBL/GenBank/DDBJ whole genome shotgun (WGS) entry which is preliminary data.</text>
</comment>
<name>A0ABN1JKK4_9FLAO</name>
<evidence type="ECO:0000313" key="2">
    <source>
        <dbReference type="EMBL" id="GAA0741692.1"/>
    </source>
</evidence>
<keyword evidence="3" id="KW-1185">Reference proteome</keyword>
<feature type="signal peptide" evidence="1">
    <location>
        <begin position="1"/>
        <end position="23"/>
    </location>
</feature>
<protein>
    <submittedName>
        <fullName evidence="2">Uncharacterized protein</fullName>
    </submittedName>
</protein>
<sequence>MKIKLPFLLAVCVCFMTFYSANSQNIKPSISLIKYNDNVNAPLNSKELKQINEVYGDKSNEYVLNRPQRLKDIKNLLRNRIEIKLISNPNDQKQCPLLSEVPLLNYYVSDLRRDTVFNPQTFNPLKYLFNVNGLSGEMYRVDNTNYFIIIKSQFQ</sequence>
<feature type="chain" id="PRO_5045273497" evidence="1">
    <location>
        <begin position="24"/>
        <end position="155"/>
    </location>
</feature>